<comment type="caution">
    <text evidence="8">The sequence shown here is derived from an EMBL/GenBank/DDBJ whole genome shotgun (WGS) entry which is preliminary data.</text>
</comment>
<proteinExistence type="predicted"/>
<evidence type="ECO:0000313" key="9">
    <source>
        <dbReference type="Proteomes" id="UP001430306"/>
    </source>
</evidence>
<evidence type="ECO:0000313" key="8">
    <source>
        <dbReference type="EMBL" id="MCC9643088.1"/>
    </source>
</evidence>
<comment type="subcellular location">
    <subcellularLocation>
        <location evidence="1">Cell membrane</location>
        <topology evidence="1">Multi-pass membrane protein</topology>
    </subcellularLocation>
</comment>
<keyword evidence="5 6" id="KW-0472">Membrane</keyword>
<evidence type="ECO:0000256" key="1">
    <source>
        <dbReference type="ARBA" id="ARBA00004651"/>
    </source>
</evidence>
<dbReference type="PANTHER" id="PTHR35007">
    <property type="entry name" value="INTEGRAL MEMBRANE PROTEIN-RELATED"/>
    <property type="match status" value="1"/>
</dbReference>
<dbReference type="PANTHER" id="PTHR35007:SF2">
    <property type="entry name" value="PILUS ASSEMBLE PROTEIN"/>
    <property type="match status" value="1"/>
</dbReference>
<dbReference type="RefSeq" id="WP_230274032.1">
    <property type="nucleotide sequence ID" value="NZ_JAJKFW010000023.1"/>
</dbReference>
<evidence type="ECO:0000256" key="3">
    <source>
        <dbReference type="ARBA" id="ARBA00022692"/>
    </source>
</evidence>
<organism evidence="8 9">
    <name type="scientific">Rhodopirellula halodulae</name>
    <dbReference type="NCBI Taxonomy" id="2894198"/>
    <lineage>
        <taxon>Bacteria</taxon>
        <taxon>Pseudomonadati</taxon>
        <taxon>Planctomycetota</taxon>
        <taxon>Planctomycetia</taxon>
        <taxon>Pirellulales</taxon>
        <taxon>Pirellulaceae</taxon>
        <taxon>Rhodopirellula</taxon>
    </lineage>
</organism>
<accession>A0ABS8NHR2</accession>
<evidence type="ECO:0000256" key="4">
    <source>
        <dbReference type="ARBA" id="ARBA00022989"/>
    </source>
</evidence>
<evidence type="ECO:0000259" key="7">
    <source>
        <dbReference type="Pfam" id="PF00482"/>
    </source>
</evidence>
<keyword evidence="2" id="KW-1003">Cell membrane</keyword>
<evidence type="ECO:0000256" key="5">
    <source>
        <dbReference type="ARBA" id="ARBA00023136"/>
    </source>
</evidence>
<protein>
    <submittedName>
        <fullName evidence="8">Type II secretion system F family protein</fullName>
    </submittedName>
</protein>
<keyword evidence="4 6" id="KW-1133">Transmembrane helix</keyword>
<feature type="transmembrane region" description="Helical" evidence="6">
    <location>
        <begin position="127"/>
        <end position="147"/>
    </location>
</feature>
<evidence type="ECO:0000256" key="6">
    <source>
        <dbReference type="SAM" id="Phobius"/>
    </source>
</evidence>
<dbReference type="Pfam" id="PF00482">
    <property type="entry name" value="T2SSF"/>
    <property type="match status" value="1"/>
</dbReference>
<name>A0ABS8NHR2_9BACT</name>
<feature type="transmembrane region" description="Helical" evidence="6">
    <location>
        <begin position="277"/>
        <end position="299"/>
    </location>
</feature>
<dbReference type="InterPro" id="IPR042094">
    <property type="entry name" value="T2SS_GspF_sf"/>
</dbReference>
<keyword evidence="9" id="KW-1185">Reference proteome</keyword>
<feature type="domain" description="Type II secretion system protein GspF" evidence="7">
    <location>
        <begin position="165"/>
        <end position="294"/>
    </location>
</feature>
<keyword evidence="3 6" id="KW-0812">Transmembrane</keyword>
<reference evidence="8" key="1">
    <citation type="submission" date="2021-11" db="EMBL/GenBank/DDBJ databases">
        <title>Genome sequence.</title>
        <authorList>
            <person name="Sun Q."/>
        </authorList>
    </citation>
    <scope>NUCLEOTIDE SEQUENCE</scope>
    <source>
        <strain evidence="8">JC740</strain>
    </source>
</reference>
<dbReference type="EMBL" id="JAJKFW010000023">
    <property type="protein sequence ID" value="MCC9643088.1"/>
    <property type="molecule type" value="Genomic_DNA"/>
</dbReference>
<feature type="transmembrane region" description="Helical" evidence="6">
    <location>
        <begin position="6"/>
        <end position="28"/>
    </location>
</feature>
<evidence type="ECO:0000256" key="2">
    <source>
        <dbReference type="ARBA" id="ARBA00022475"/>
    </source>
</evidence>
<gene>
    <name evidence="8" type="ORF">LOC71_12450</name>
</gene>
<dbReference type="Gene3D" id="1.20.81.30">
    <property type="entry name" value="Type II secretion system (T2SS), domain F"/>
    <property type="match status" value="1"/>
</dbReference>
<sequence length="308" mass="34823">MNFIDVAPQAVALLGIFATVSLVTYLIFHWWDPYWRDVQGRLAELSQDEDGDSVDWAEHDLGVNRDGKSDRVRPGLRSWLSPAPMMQAGIHHRGMWLFLSTLRCLLLVVPPFALGACYWAGKLPMQHAFFVAASLMTVGYAAPTLWLRRTSRQFHRMLRNALPDFLDLMVVCLDAGLSLQESIQRVGQELQWIHPDFATQISMVQQDIELGSPVERALRRFADRTNDDALRTLSSLVREGQRFGTNISEALRGHSDMLRFQREQAAEENAQKASVKIILPTMLFIFPAIFIVLVSPAAFKIQEAFAGQ</sequence>
<feature type="transmembrane region" description="Helical" evidence="6">
    <location>
        <begin position="95"/>
        <end position="121"/>
    </location>
</feature>
<dbReference type="InterPro" id="IPR018076">
    <property type="entry name" value="T2SS_GspF_dom"/>
</dbReference>
<dbReference type="Proteomes" id="UP001430306">
    <property type="component" value="Unassembled WGS sequence"/>
</dbReference>